<evidence type="ECO:0000256" key="8">
    <source>
        <dbReference type="ARBA" id="ARBA00022844"/>
    </source>
</evidence>
<keyword evidence="5" id="KW-0808">Transferase</keyword>
<keyword evidence="6" id="KW-0548">Nucleotidyltransferase</keyword>
<name>A0A2P1GN96_9REOV</name>
<evidence type="ECO:0000256" key="1">
    <source>
        <dbReference type="ARBA" id="ARBA00004328"/>
    </source>
</evidence>
<evidence type="ECO:0000256" key="3">
    <source>
        <dbReference type="ARBA" id="ARBA00012494"/>
    </source>
</evidence>
<dbReference type="Pfam" id="PF07925">
    <property type="entry name" value="RdRP_5"/>
    <property type="match status" value="1"/>
</dbReference>
<dbReference type="SUPFAM" id="SSF56672">
    <property type="entry name" value="DNA/RNA polymerases"/>
    <property type="match status" value="1"/>
</dbReference>
<organism evidence="11">
    <name type="scientific">Bush viper reovirus</name>
    <dbReference type="NCBI Taxonomy" id="1462685"/>
    <lineage>
        <taxon>Viruses</taxon>
        <taxon>Riboviria</taxon>
        <taxon>Orthornavirae</taxon>
        <taxon>Duplornaviricota</taxon>
        <taxon>Resentoviricetes</taxon>
        <taxon>Reovirales</taxon>
        <taxon>Spinareoviridae</taxon>
        <taxon>Orthoreovirus</taxon>
    </lineage>
</organism>
<comment type="similarity">
    <text evidence="2">Belongs to the reoviridae RNA-directed RNA polymerase family.</text>
</comment>
<evidence type="ECO:0000313" key="11">
    <source>
        <dbReference type="EMBL" id="AVM87463.1"/>
    </source>
</evidence>
<keyword evidence="9" id="KW-0693">Viral RNA replication</keyword>
<keyword evidence="8" id="KW-0946">Virion</keyword>
<dbReference type="InterPro" id="IPR012915">
    <property type="entry name" value="RdRP_5"/>
</dbReference>
<protein>
    <recommendedName>
        <fullName evidence="3">RNA-directed RNA polymerase</fullName>
        <ecNumber evidence="3">2.7.7.48</ecNumber>
    </recommendedName>
</protein>
<evidence type="ECO:0000256" key="6">
    <source>
        <dbReference type="ARBA" id="ARBA00022695"/>
    </source>
</evidence>
<dbReference type="InterPro" id="IPR007097">
    <property type="entry name" value="RNA-dir_pol_reovirus"/>
</dbReference>
<evidence type="ECO:0000256" key="7">
    <source>
        <dbReference type="ARBA" id="ARBA00022741"/>
    </source>
</evidence>
<evidence type="ECO:0000256" key="9">
    <source>
        <dbReference type="ARBA" id="ARBA00022953"/>
    </source>
</evidence>
<evidence type="ECO:0000256" key="5">
    <source>
        <dbReference type="ARBA" id="ARBA00022679"/>
    </source>
</evidence>
<evidence type="ECO:0000256" key="2">
    <source>
        <dbReference type="ARBA" id="ARBA00009581"/>
    </source>
</evidence>
<evidence type="ECO:0000256" key="4">
    <source>
        <dbReference type="ARBA" id="ARBA00022484"/>
    </source>
</evidence>
<keyword evidence="4 11" id="KW-0696">RNA-directed RNA polymerase</keyword>
<keyword evidence="7" id="KW-0547">Nucleotide-binding</keyword>
<dbReference type="PROSITE" id="PS50523">
    <property type="entry name" value="RDRP_DSRNA_REO"/>
    <property type="match status" value="1"/>
</dbReference>
<dbReference type="Gene3D" id="3.90.1850.10">
    <property type="entry name" value="RNA-directed RNA polymerase lambda-3"/>
    <property type="match status" value="1"/>
</dbReference>
<proteinExistence type="inferred from homology"/>
<reference evidence="11" key="1">
    <citation type="journal article" date="2018" name="Nature">
        <title>The evolutionary history of vertebrate RNA viruses.</title>
        <authorList>
            <person name="Shi M."/>
            <person name="Lin X.D."/>
            <person name="Chen X."/>
            <person name="Tian J.H."/>
            <person name="Chen L.J."/>
            <person name="Li K."/>
            <person name="Wang W."/>
            <person name="Eden J.S."/>
            <person name="Shen J.J."/>
            <person name="Liu L."/>
            <person name="Holmes E.C."/>
            <person name="Zhang Y.Z."/>
        </authorList>
    </citation>
    <scope>NUCLEOTIDE SEQUENCE</scope>
    <source>
        <strain evidence="11">LPSC31685</strain>
    </source>
</reference>
<dbReference type="GO" id="GO:0019013">
    <property type="term" value="C:viral nucleocapsid"/>
    <property type="evidence" value="ECO:0007669"/>
    <property type="project" value="InterPro"/>
</dbReference>
<comment type="subcellular location">
    <subcellularLocation>
        <location evidence="1">Virion</location>
    </subcellularLocation>
</comment>
<dbReference type="GO" id="GO:0019079">
    <property type="term" value="P:viral genome replication"/>
    <property type="evidence" value="ECO:0007669"/>
    <property type="project" value="InterPro"/>
</dbReference>
<feature type="domain" description="RdRp catalytic" evidence="10">
    <location>
        <begin position="555"/>
        <end position="788"/>
    </location>
</feature>
<dbReference type="EMBL" id="MG600115">
    <property type="protein sequence ID" value="AVM87463.1"/>
    <property type="molecule type" value="Genomic_RNA"/>
</dbReference>
<dbReference type="EC" id="2.7.7.48" evidence="3"/>
<dbReference type="InterPro" id="IPR043502">
    <property type="entry name" value="DNA/RNA_pol_sf"/>
</dbReference>
<sequence length="1261" mass="142708">MKLGYVPPEYDQLQQALSGLIDLTDDIFSQTANHLLSTDRSTAYKWLDNIEFKNTIYIQPTIFQKPSHTEYYYIDGATRVRRKRLLDDDDVFVPNCSMLDVLREVDDLPGYGKLNPILDVAARKDDDPNARMSVTFYQTATSQARQIKAPIERFIQSLLIAESCPLAPDPTGYDDSQPPPLDTNLPLYVLREVAKIVTSGSSNRSPWMFTATDVMWSLSPRMTSAIPPLMTDLTNLAILRQVCRIPDDLCAHAVSMYLNAAGSQSYAWYILKTKALFPMNTLHHAYRKPVEGIVPQMQWLDPRTDYRFMISGARRLTNNDFNQSADNSDKAIKLGEDFECLEIVQSLRKSTSEMKTHSHESVKWIRDAMACTSGIFITRAPTETVLKEYTQAPKIEKPLLDKDFSSPVGSVRYLNKDIDSPAVFLNDTWEAAANEVSNDSATWDPLNQAIMRSQYVTSRGGSGAALRDVLAAADVSLPTFPGVRVKPSTKIVQAAQTSGVPFDKLSRAVLAPLSMGLRNQVQRRPRTIMPMNVVQQQVSAIHTLVADYINKHMNLSTTSGSAVIEKVIPLGMYASSPPTQTINIDIKACDASITFQYFLSVITGAIHRGVGTTSVKRPFMGVPPTRVSTGYNSSLSISGMQHMAQKLSQLYQRGFDYKVNDHFSPGNAFNLQTTTFPSGSTATSTEHTANNSTMMNAFLTYWLPRNCDDDNVLKLASSMSIKSNYICQGDDGIMVLDANLLNMISGNTVNKLCEYLTRFGKQFGWNYDIEFNGSTEYLKLYFLYGCRIPNVSRHPIVGKERATSERAEIWPATIDIMLGVYTNGVHDMLHWRQWIRFNWVLACMYSRQTTSDKTRTRTVQFPMWAFIYLGLPPIKVFGCEPYLFSVYTPTGDMGMYAILSILRPYIFQYAKDHGYISSTEGPFGMVDHVKLFNDCRVYQGYYIAQLQRNPIRTDVTSKPEDVRRFKNALRDYLFHDPILKMRVEEGKRRWRQSGQDYLSNPPSLDQVADKWYKGAQDADIPTTDEIRAMDEMLYRATSHKYVSFSRLLEAYLRVEWDYDDEIPTPVIDLRAPLCAGVDTSNSDHFLKLYGVGPMMESTKRYFNQTLFMHRTISGLDVDEIDKALLKLRTLGAPREALVSQLMMVGLDENDASTLAGKIMVQDIGSVQLARVVNLAIPDSWMVLDFDYLLKYRIKFITNTVRSLTTDVPSDLSWMRPIFRFLGASLSMSTVGLPMTMKIRKVRYGVRNLSILFKRWMIAESK</sequence>
<evidence type="ECO:0000259" key="10">
    <source>
        <dbReference type="PROSITE" id="PS50523"/>
    </source>
</evidence>
<dbReference type="GO" id="GO:0003968">
    <property type="term" value="F:RNA-directed RNA polymerase activity"/>
    <property type="evidence" value="ECO:0007669"/>
    <property type="project" value="UniProtKB-KW"/>
</dbReference>
<dbReference type="GO" id="GO:0003723">
    <property type="term" value="F:RNA binding"/>
    <property type="evidence" value="ECO:0007669"/>
    <property type="project" value="InterPro"/>
</dbReference>
<dbReference type="GO" id="GO:0000166">
    <property type="term" value="F:nucleotide binding"/>
    <property type="evidence" value="ECO:0007669"/>
    <property type="project" value="UniProtKB-KW"/>
</dbReference>
<accession>A0A2P1GN96</accession>